<organism evidence="1 2">
    <name type="scientific">Streptomyces chilikensis</name>
    <dbReference type="NCBI Taxonomy" id="1194079"/>
    <lineage>
        <taxon>Bacteria</taxon>
        <taxon>Bacillati</taxon>
        <taxon>Actinomycetota</taxon>
        <taxon>Actinomycetes</taxon>
        <taxon>Kitasatosporales</taxon>
        <taxon>Streptomycetaceae</taxon>
        <taxon>Streptomyces</taxon>
    </lineage>
</organism>
<dbReference type="Proteomes" id="UP001551584">
    <property type="component" value="Unassembled WGS sequence"/>
</dbReference>
<gene>
    <name evidence="1" type="ORF">AB0D95_02375</name>
</gene>
<evidence type="ECO:0000313" key="2">
    <source>
        <dbReference type="Proteomes" id="UP001551584"/>
    </source>
</evidence>
<dbReference type="RefSeq" id="WP_359268268.1">
    <property type="nucleotide sequence ID" value="NZ_JBEZNA010000003.1"/>
</dbReference>
<proteinExistence type="predicted"/>
<keyword evidence="2" id="KW-1185">Reference proteome</keyword>
<name>A0ABV3EIX9_9ACTN</name>
<dbReference type="EMBL" id="JBEZNA010000003">
    <property type="protein sequence ID" value="MEU9576133.1"/>
    <property type="molecule type" value="Genomic_DNA"/>
</dbReference>
<protein>
    <submittedName>
        <fullName evidence="1">Uncharacterized protein</fullName>
    </submittedName>
</protein>
<evidence type="ECO:0000313" key="1">
    <source>
        <dbReference type="EMBL" id="MEU9576133.1"/>
    </source>
</evidence>
<sequence>MIGRAKAGILAGSAIAALMGVVMLLTAPAGTGARTRT</sequence>
<reference evidence="1 2" key="1">
    <citation type="submission" date="2024-06" db="EMBL/GenBank/DDBJ databases">
        <title>The Natural Products Discovery Center: Release of the First 8490 Sequenced Strains for Exploring Actinobacteria Biosynthetic Diversity.</title>
        <authorList>
            <person name="Kalkreuter E."/>
            <person name="Kautsar S.A."/>
            <person name="Yang D."/>
            <person name="Bader C.D."/>
            <person name="Teijaro C.N."/>
            <person name="Fluegel L."/>
            <person name="Davis C.M."/>
            <person name="Simpson J.R."/>
            <person name="Lauterbach L."/>
            <person name="Steele A.D."/>
            <person name="Gui C."/>
            <person name="Meng S."/>
            <person name="Li G."/>
            <person name="Viehrig K."/>
            <person name="Ye F."/>
            <person name="Su P."/>
            <person name="Kiefer A.F."/>
            <person name="Nichols A."/>
            <person name="Cepeda A.J."/>
            <person name="Yan W."/>
            <person name="Fan B."/>
            <person name="Jiang Y."/>
            <person name="Adhikari A."/>
            <person name="Zheng C.-J."/>
            <person name="Schuster L."/>
            <person name="Cowan T.M."/>
            <person name="Smanski M.J."/>
            <person name="Chevrette M.G."/>
            <person name="De Carvalho L.P.S."/>
            <person name="Shen B."/>
        </authorList>
    </citation>
    <scope>NUCLEOTIDE SEQUENCE [LARGE SCALE GENOMIC DNA]</scope>
    <source>
        <strain evidence="1 2">NPDC048117</strain>
    </source>
</reference>
<comment type="caution">
    <text evidence="1">The sequence shown here is derived from an EMBL/GenBank/DDBJ whole genome shotgun (WGS) entry which is preliminary data.</text>
</comment>
<accession>A0ABV3EIX9</accession>